<evidence type="ECO:0000313" key="7">
    <source>
        <dbReference type="Ensembl" id="ENSAMXP00005029769.1"/>
    </source>
</evidence>
<dbReference type="Ensembl" id="ENSAMXT00005032622.1">
    <property type="protein sequence ID" value="ENSAMXP00005029769.1"/>
    <property type="gene ID" value="ENSAMXG00005014700.1"/>
</dbReference>
<evidence type="ECO:0000313" key="8">
    <source>
        <dbReference type="Proteomes" id="UP000694621"/>
    </source>
</evidence>
<sequence length="180" mass="20701">MSPGTASGTSDSRSSESCSGSNTRNGTVPVRRTAHNGDSKERKEGEEEEEKSPDEGFMGMTPLLQAHHAMEKMEEFVHKMWEGRWRVIPHDVLPDWLKDNDFLLHGHRPPMPSFRACFKSIFRIHTETGNIWTHLLGKTHMCITFNTVLYYTILYYTISAVWMCSDCIKYLRLCFVALVQ</sequence>
<name>A0A8B9K185_ASTMX</name>
<feature type="compositionally biased region" description="Low complexity" evidence="6">
    <location>
        <begin position="1"/>
        <end position="23"/>
    </location>
</feature>
<dbReference type="GO" id="GO:0038023">
    <property type="term" value="F:signaling receptor activity"/>
    <property type="evidence" value="ECO:0007669"/>
    <property type="project" value="TreeGrafter"/>
</dbReference>
<feature type="region of interest" description="Disordered" evidence="6">
    <location>
        <begin position="1"/>
        <end position="59"/>
    </location>
</feature>
<dbReference type="Proteomes" id="UP000694621">
    <property type="component" value="Unplaced"/>
</dbReference>
<dbReference type="PANTHER" id="PTHR20855">
    <property type="entry name" value="ADIPOR/PROGESTIN RECEPTOR-RELATED"/>
    <property type="match status" value="1"/>
</dbReference>
<evidence type="ECO:0000256" key="5">
    <source>
        <dbReference type="ARBA" id="ARBA00023136"/>
    </source>
</evidence>
<evidence type="ECO:0008006" key="9">
    <source>
        <dbReference type="Google" id="ProtNLM"/>
    </source>
</evidence>
<proteinExistence type="inferred from homology"/>
<keyword evidence="5" id="KW-0472">Membrane</keyword>
<keyword evidence="3" id="KW-0812">Transmembrane</keyword>
<evidence type="ECO:0000256" key="3">
    <source>
        <dbReference type="ARBA" id="ARBA00022692"/>
    </source>
</evidence>
<evidence type="ECO:0000256" key="2">
    <source>
        <dbReference type="ARBA" id="ARBA00007018"/>
    </source>
</evidence>
<organism evidence="7 8">
    <name type="scientific">Astyanax mexicanus</name>
    <name type="common">Blind cave fish</name>
    <name type="synonym">Astyanax fasciatus mexicanus</name>
    <dbReference type="NCBI Taxonomy" id="7994"/>
    <lineage>
        <taxon>Eukaryota</taxon>
        <taxon>Metazoa</taxon>
        <taxon>Chordata</taxon>
        <taxon>Craniata</taxon>
        <taxon>Vertebrata</taxon>
        <taxon>Euteleostomi</taxon>
        <taxon>Actinopterygii</taxon>
        <taxon>Neopterygii</taxon>
        <taxon>Teleostei</taxon>
        <taxon>Ostariophysi</taxon>
        <taxon>Characiformes</taxon>
        <taxon>Characoidei</taxon>
        <taxon>Acestrorhamphidae</taxon>
        <taxon>Acestrorhamphinae</taxon>
        <taxon>Astyanax</taxon>
    </lineage>
</organism>
<keyword evidence="4" id="KW-1133">Transmembrane helix</keyword>
<dbReference type="GO" id="GO:0005886">
    <property type="term" value="C:plasma membrane"/>
    <property type="evidence" value="ECO:0007669"/>
    <property type="project" value="TreeGrafter"/>
</dbReference>
<feature type="compositionally biased region" description="Basic and acidic residues" evidence="6">
    <location>
        <begin position="35"/>
        <end position="45"/>
    </location>
</feature>
<dbReference type="PANTHER" id="PTHR20855:SF33">
    <property type="entry name" value="ADIPONECTIN RECEPTOR PROTEIN 2"/>
    <property type="match status" value="1"/>
</dbReference>
<evidence type="ECO:0000256" key="6">
    <source>
        <dbReference type="SAM" id="MobiDB-lite"/>
    </source>
</evidence>
<dbReference type="AlphaFoldDB" id="A0A8B9K185"/>
<evidence type="ECO:0000256" key="1">
    <source>
        <dbReference type="ARBA" id="ARBA00004141"/>
    </source>
</evidence>
<evidence type="ECO:0000256" key="4">
    <source>
        <dbReference type="ARBA" id="ARBA00022989"/>
    </source>
</evidence>
<comment type="subcellular location">
    <subcellularLocation>
        <location evidence="1">Membrane</location>
        <topology evidence="1">Multi-pass membrane protein</topology>
    </subcellularLocation>
</comment>
<reference evidence="7" key="1">
    <citation type="submission" date="2025-08" db="UniProtKB">
        <authorList>
            <consortium name="Ensembl"/>
        </authorList>
    </citation>
    <scope>IDENTIFICATION</scope>
</reference>
<dbReference type="InterPro" id="IPR004254">
    <property type="entry name" value="AdipoR/HlyIII-related"/>
</dbReference>
<accession>A0A8B9K185</accession>
<dbReference type="GO" id="GO:0033211">
    <property type="term" value="P:adiponectin-activated signaling pathway"/>
    <property type="evidence" value="ECO:0007669"/>
    <property type="project" value="TreeGrafter"/>
</dbReference>
<protein>
    <recommendedName>
        <fullName evidence="9">Adiponectin receptor 2</fullName>
    </recommendedName>
</protein>
<comment type="similarity">
    <text evidence="2">Belongs to the ADIPOR family.</text>
</comment>